<sequence>MSVNKPKIESREDKGVKDSQDGVLLTTFIWNRRKGYELETGLAGLRNPTYLEKVKVALVEERERLYMLLKQVSFLNLYPSHSNFILCEVTVGRDAKNLKIVASESIQDTGAVTKEGPRVLFNALAVFALREINLSKVTFSTTTLYLSR</sequence>
<dbReference type="PANTHER" id="PTHR42885:SF2">
    <property type="entry name" value="HISTIDINOL-PHOSPHATE AMINOTRANSFERASE"/>
    <property type="match status" value="1"/>
</dbReference>
<evidence type="ECO:0000256" key="2">
    <source>
        <dbReference type="ARBA" id="ARBA00022576"/>
    </source>
</evidence>
<organism evidence="5 6">
    <name type="scientific">Lactuca saligna</name>
    <name type="common">Willowleaf lettuce</name>
    <dbReference type="NCBI Taxonomy" id="75948"/>
    <lineage>
        <taxon>Eukaryota</taxon>
        <taxon>Viridiplantae</taxon>
        <taxon>Streptophyta</taxon>
        <taxon>Embryophyta</taxon>
        <taxon>Tracheophyta</taxon>
        <taxon>Spermatophyta</taxon>
        <taxon>Magnoliopsida</taxon>
        <taxon>eudicotyledons</taxon>
        <taxon>Gunneridae</taxon>
        <taxon>Pentapetalae</taxon>
        <taxon>asterids</taxon>
        <taxon>campanulids</taxon>
        <taxon>Asterales</taxon>
        <taxon>Asteraceae</taxon>
        <taxon>Cichorioideae</taxon>
        <taxon>Cichorieae</taxon>
        <taxon>Lactucinae</taxon>
        <taxon>Lactuca</taxon>
    </lineage>
</organism>
<dbReference type="PANTHER" id="PTHR42885">
    <property type="entry name" value="HISTIDINOL-PHOSPHATE AMINOTRANSFERASE-RELATED"/>
    <property type="match status" value="1"/>
</dbReference>
<keyword evidence="2" id="KW-0032">Aminotransferase</keyword>
<evidence type="ECO:0000256" key="1">
    <source>
        <dbReference type="ARBA" id="ARBA00001933"/>
    </source>
</evidence>
<dbReference type="Gene3D" id="3.90.1150.10">
    <property type="entry name" value="Aspartate Aminotransferase, domain 1"/>
    <property type="match status" value="1"/>
</dbReference>
<reference evidence="5" key="1">
    <citation type="submission" date="2023-04" db="EMBL/GenBank/DDBJ databases">
        <authorList>
            <person name="Vijverberg K."/>
            <person name="Xiong W."/>
            <person name="Schranz E."/>
        </authorList>
    </citation>
    <scope>NUCLEOTIDE SEQUENCE</scope>
</reference>
<dbReference type="AlphaFoldDB" id="A0AA35VIL4"/>
<accession>A0AA35VIL4</accession>
<evidence type="ECO:0000256" key="3">
    <source>
        <dbReference type="ARBA" id="ARBA00022679"/>
    </source>
</evidence>
<proteinExistence type="predicted"/>
<dbReference type="InterPro" id="IPR015422">
    <property type="entry name" value="PyrdxlP-dep_Trfase_small"/>
</dbReference>
<keyword evidence="4" id="KW-0663">Pyridoxal phosphate</keyword>
<comment type="cofactor">
    <cofactor evidence="1">
        <name>pyridoxal 5'-phosphate</name>
        <dbReference type="ChEBI" id="CHEBI:597326"/>
    </cofactor>
</comment>
<dbReference type="EMBL" id="OX465077">
    <property type="protein sequence ID" value="CAI9269603.1"/>
    <property type="molecule type" value="Genomic_DNA"/>
</dbReference>
<name>A0AA35VIL4_LACSI</name>
<keyword evidence="6" id="KW-1185">Reference proteome</keyword>
<evidence type="ECO:0000256" key="4">
    <source>
        <dbReference type="ARBA" id="ARBA00022898"/>
    </source>
</evidence>
<protein>
    <submittedName>
        <fullName evidence="5">Uncharacterized protein</fullName>
    </submittedName>
</protein>
<dbReference type="GO" id="GO:0008483">
    <property type="term" value="F:transaminase activity"/>
    <property type="evidence" value="ECO:0007669"/>
    <property type="project" value="UniProtKB-KW"/>
</dbReference>
<gene>
    <name evidence="5" type="ORF">LSALG_LOCUS9968</name>
</gene>
<evidence type="ECO:0000313" key="5">
    <source>
        <dbReference type="EMBL" id="CAI9269603.1"/>
    </source>
</evidence>
<keyword evidence="3" id="KW-0808">Transferase</keyword>
<evidence type="ECO:0000313" key="6">
    <source>
        <dbReference type="Proteomes" id="UP001177003"/>
    </source>
</evidence>
<dbReference type="Proteomes" id="UP001177003">
    <property type="component" value="Chromosome 1"/>
</dbReference>